<dbReference type="AlphaFoldDB" id="A0A151ZAF8"/>
<gene>
    <name evidence="1" type="ORF">DLAC_07800</name>
</gene>
<name>A0A151ZAF8_TIELA</name>
<dbReference type="Proteomes" id="UP000076078">
    <property type="component" value="Unassembled WGS sequence"/>
</dbReference>
<dbReference type="EMBL" id="LODT01000035">
    <property type="protein sequence ID" value="KYQ90925.1"/>
    <property type="molecule type" value="Genomic_DNA"/>
</dbReference>
<evidence type="ECO:0000313" key="2">
    <source>
        <dbReference type="Proteomes" id="UP000076078"/>
    </source>
</evidence>
<evidence type="ECO:0000313" key="1">
    <source>
        <dbReference type="EMBL" id="KYQ90925.1"/>
    </source>
</evidence>
<accession>A0A151ZAF8</accession>
<organism evidence="1 2">
    <name type="scientific">Tieghemostelium lacteum</name>
    <name type="common">Slime mold</name>
    <name type="synonym">Dictyostelium lacteum</name>
    <dbReference type="NCBI Taxonomy" id="361077"/>
    <lineage>
        <taxon>Eukaryota</taxon>
        <taxon>Amoebozoa</taxon>
        <taxon>Evosea</taxon>
        <taxon>Eumycetozoa</taxon>
        <taxon>Dictyostelia</taxon>
        <taxon>Dictyosteliales</taxon>
        <taxon>Raperosteliaceae</taxon>
        <taxon>Tieghemostelium</taxon>
    </lineage>
</organism>
<protein>
    <submittedName>
        <fullName evidence="1">Uncharacterized protein</fullName>
    </submittedName>
</protein>
<keyword evidence="2" id="KW-1185">Reference proteome</keyword>
<dbReference type="InParanoid" id="A0A151ZAF8"/>
<comment type="caution">
    <text evidence="1">The sequence shown here is derived from an EMBL/GenBank/DDBJ whole genome shotgun (WGS) entry which is preliminary data.</text>
</comment>
<sequence>MFKIFTAISCSVLVGYQIFKIYKYNNNNNKNQLNQIKKEDSLKLQDLVAKRNCDGGEDGEALKAHYRVGSRPTNYKIKIFYGLNNLYLCAGVKAVSTSAALVNEEVNVNQMVLLGSEKGNEFQLAVRTLVNNIQMYMDSNVASRKYKLKLEDIQRSLNSLGAIYAVWAESEVLLAYLWFTATQSACYYYGSLYSAFNNHHFKDGVKLEKFDFEVQIYMNFCEIGEDFIDNFKFQEKPSQSMEKEHKRIVTGISNAFNNALKWSLVYNESNDLVERVKIVKKMGLSVLEEYLIESKIYSRRVQYWWFISRIEELYPYETREYIIFDGMKEFIDLVDNVIIDIEEGQYDIDTGLEEEDQSEIEKSYIDYLEDLLNSAEEFSSLLPNELIN</sequence>
<proteinExistence type="predicted"/>
<reference evidence="1 2" key="1">
    <citation type="submission" date="2015-12" db="EMBL/GenBank/DDBJ databases">
        <title>Dictyostelia acquired genes for synthesis and detection of signals that induce cell-type specialization by lateral gene transfer from prokaryotes.</title>
        <authorList>
            <person name="Gloeckner G."/>
            <person name="Schaap P."/>
        </authorList>
    </citation>
    <scope>NUCLEOTIDE SEQUENCE [LARGE SCALE GENOMIC DNA]</scope>
    <source>
        <strain evidence="1 2">TK</strain>
    </source>
</reference>